<dbReference type="AlphaFoldDB" id="A0AAW0FWX5"/>
<protein>
    <submittedName>
        <fullName evidence="2">Uncharacterized protein</fullName>
    </submittedName>
</protein>
<evidence type="ECO:0000313" key="3">
    <source>
        <dbReference type="Proteomes" id="UP001385951"/>
    </source>
</evidence>
<feature type="compositionally biased region" description="Polar residues" evidence="1">
    <location>
        <begin position="31"/>
        <end position="42"/>
    </location>
</feature>
<feature type="region of interest" description="Disordered" evidence="1">
    <location>
        <begin position="26"/>
        <end position="46"/>
    </location>
</feature>
<organism evidence="2 3">
    <name type="scientific">Cerrena zonata</name>
    <dbReference type="NCBI Taxonomy" id="2478898"/>
    <lineage>
        <taxon>Eukaryota</taxon>
        <taxon>Fungi</taxon>
        <taxon>Dikarya</taxon>
        <taxon>Basidiomycota</taxon>
        <taxon>Agaricomycotina</taxon>
        <taxon>Agaricomycetes</taxon>
        <taxon>Polyporales</taxon>
        <taxon>Cerrenaceae</taxon>
        <taxon>Cerrena</taxon>
    </lineage>
</organism>
<keyword evidence="3" id="KW-1185">Reference proteome</keyword>
<evidence type="ECO:0000256" key="1">
    <source>
        <dbReference type="SAM" id="MobiDB-lite"/>
    </source>
</evidence>
<evidence type="ECO:0000313" key="2">
    <source>
        <dbReference type="EMBL" id="KAK7683822.1"/>
    </source>
</evidence>
<dbReference type="EMBL" id="JASBNA010000029">
    <property type="protein sequence ID" value="KAK7683822.1"/>
    <property type="molecule type" value="Genomic_DNA"/>
</dbReference>
<sequence length="150" mass="15766">MWSGTTPLADIHIGATVFTQGIAFNPDDLNPNANKQSQTRSASGKGKHFGIVLEKTATGIIVAGTATFNGSTTIVGQVKTQSEPFWIPVVPATKEGGITHDPVSRSAGDATKHKWINIRTKHTIPGTAFKLTPEAYPASVVATIKTALGM</sequence>
<dbReference type="Proteomes" id="UP001385951">
    <property type="component" value="Unassembled WGS sequence"/>
</dbReference>
<accession>A0AAW0FWX5</accession>
<comment type="caution">
    <text evidence="2">The sequence shown here is derived from an EMBL/GenBank/DDBJ whole genome shotgun (WGS) entry which is preliminary data.</text>
</comment>
<gene>
    <name evidence="2" type="ORF">QCA50_013198</name>
</gene>
<reference evidence="2 3" key="1">
    <citation type="submission" date="2022-09" db="EMBL/GenBank/DDBJ databases">
        <authorList>
            <person name="Palmer J.M."/>
        </authorList>
    </citation>
    <scope>NUCLEOTIDE SEQUENCE [LARGE SCALE GENOMIC DNA]</scope>
    <source>
        <strain evidence="2 3">DSM 7382</strain>
    </source>
</reference>
<name>A0AAW0FWX5_9APHY</name>
<proteinExistence type="predicted"/>